<feature type="domain" description="Aminomethyltransferase C-terminal" evidence="10">
    <location>
        <begin position="299"/>
        <end position="377"/>
    </location>
</feature>
<accession>A0AAW9PWC0</accession>
<dbReference type="Gene3D" id="3.30.70.1400">
    <property type="entry name" value="Aminomethyltransferase beta-barrel domains"/>
    <property type="match status" value="1"/>
</dbReference>
<dbReference type="GO" id="GO:0019464">
    <property type="term" value="P:glycine decarboxylation via glycine cleavage system"/>
    <property type="evidence" value="ECO:0007669"/>
    <property type="project" value="UniProtKB-UniRule"/>
</dbReference>
<dbReference type="GO" id="GO:0008483">
    <property type="term" value="F:transaminase activity"/>
    <property type="evidence" value="ECO:0007669"/>
    <property type="project" value="UniProtKB-KW"/>
</dbReference>
<sequence>MTAIPTTPLKQMPLYDLHLAAGARIVEFGGWSMPVQYKGIVAEHQAVRSGVGIFDVSHMGKFTLIGEGVLKALQQIVPSNLARLQAGQAQYTVLLNPEAGIIDDVIFYRHADIENSAGKSEHWSVIVNASTTTKDKTWIENHLNHLGSDRAAIQFFDNSNEQILLAIQGPQALTTLQPLIAEDLSQLKRFGHRQAHVLGTPSFVARTGYTGEDGCEIMTDIATGRLLWQKLLDLGVVPCGLGCRDTLRLEAGMHLYGQDMNDSTTPLEADLGWVVHLAEKGDFIGRSPLEQQKASGIQRKLVALEMEGRNIARHDYPICYDGETVGIVTSGTMSPTLGKAIALGYVPTALAKLGQSLQVQIRNQAYPARVVKRTFYKPAN</sequence>
<evidence type="ECO:0000256" key="8">
    <source>
        <dbReference type="PIRSR" id="PIRSR006487-1"/>
    </source>
</evidence>
<dbReference type="InterPro" id="IPR013977">
    <property type="entry name" value="GcvT_C"/>
</dbReference>
<dbReference type="SUPFAM" id="SSF101790">
    <property type="entry name" value="Aminomethyltransferase beta-barrel domain"/>
    <property type="match status" value="1"/>
</dbReference>
<dbReference type="GO" id="GO:0005960">
    <property type="term" value="C:glycine cleavage complex"/>
    <property type="evidence" value="ECO:0007669"/>
    <property type="project" value="InterPro"/>
</dbReference>
<feature type="binding site" evidence="8">
    <location>
        <position position="216"/>
    </location>
    <ligand>
        <name>substrate</name>
    </ligand>
</feature>
<comment type="function">
    <text evidence="7">The glycine cleavage system catalyzes the degradation of glycine.</text>
</comment>
<dbReference type="GO" id="GO:0005829">
    <property type="term" value="C:cytosol"/>
    <property type="evidence" value="ECO:0007669"/>
    <property type="project" value="TreeGrafter"/>
</dbReference>
<dbReference type="InterPro" id="IPR006222">
    <property type="entry name" value="GCVT_N"/>
</dbReference>
<evidence type="ECO:0000313" key="11">
    <source>
        <dbReference type="EMBL" id="MEE3715215.1"/>
    </source>
</evidence>
<dbReference type="RefSeq" id="WP_330481638.1">
    <property type="nucleotide sequence ID" value="NZ_JAZBJZ010000001.1"/>
</dbReference>
<comment type="subunit">
    <text evidence="7">The glycine cleavage system is composed of four proteins: P, T, L and H.</text>
</comment>
<gene>
    <name evidence="7 11" type="primary">gcvT</name>
    <name evidence="11" type="ORF">V2H45_00490</name>
</gene>
<dbReference type="SUPFAM" id="SSF103025">
    <property type="entry name" value="Folate-binding domain"/>
    <property type="match status" value="1"/>
</dbReference>
<organism evidence="11 12">
    <name type="scientific">Tumidithrix elongata BACA0141</name>
    <dbReference type="NCBI Taxonomy" id="2716417"/>
    <lineage>
        <taxon>Bacteria</taxon>
        <taxon>Bacillati</taxon>
        <taxon>Cyanobacteriota</taxon>
        <taxon>Cyanophyceae</taxon>
        <taxon>Pseudanabaenales</taxon>
        <taxon>Pseudanabaenaceae</taxon>
        <taxon>Tumidithrix</taxon>
        <taxon>Tumidithrix elongata</taxon>
    </lineage>
</organism>
<dbReference type="Proteomes" id="UP001333818">
    <property type="component" value="Unassembled WGS sequence"/>
</dbReference>
<evidence type="ECO:0000259" key="9">
    <source>
        <dbReference type="Pfam" id="PF01571"/>
    </source>
</evidence>
<evidence type="ECO:0000256" key="4">
    <source>
        <dbReference type="ARBA" id="ARBA00022679"/>
    </source>
</evidence>
<dbReference type="FunFam" id="2.40.30.110:FF:000003">
    <property type="entry name" value="Aminomethyltransferase"/>
    <property type="match status" value="1"/>
</dbReference>
<dbReference type="EC" id="2.1.2.10" evidence="2 7"/>
<keyword evidence="3 7" id="KW-0032">Aminotransferase</keyword>
<dbReference type="FunFam" id="3.30.70.1400:FF:000001">
    <property type="entry name" value="Aminomethyltransferase"/>
    <property type="match status" value="1"/>
</dbReference>
<dbReference type="Pfam" id="PF08669">
    <property type="entry name" value="GCV_T_C"/>
    <property type="match status" value="1"/>
</dbReference>
<protein>
    <recommendedName>
        <fullName evidence="2 7">Aminomethyltransferase</fullName>
        <ecNumber evidence="2 7">2.1.2.10</ecNumber>
    </recommendedName>
    <alternativeName>
        <fullName evidence="5 7">Glycine cleavage system T protein</fullName>
    </alternativeName>
</protein>
<comment type="caution">
    <text evidence="11">The sequence shown here is derived from an EMBL/GenBank/DDBJ whole genome shotgun (WGS) entry which is preliminary data.</text>
</comment>
<dbReference type="InterPro" id="IPR029043">
    <property type="entry name" value="GcvT/YgfZ_C"/>
</dbReference>
<dbReference type="EMBL" id="JAZBJZ010000001">
    <property type="protein sequence ID" value="MEE3715215.1"/>
    <property type="molecule type" value="Genomic_DNA"/>
</dbReference>
<dbReference type="InterPro" id="IPR022903">
    <property type="entry name" value="GcvT_bac"/>
</dbReference>
<evidence type="ECO:0000256" key="5">
    <source>
        <dbReference type="ARBA" id="ARBA00031395"/>
    </source>
</evidence>
<comment type="similarity">
    <text evidence="1 7">Belongs to the GcvT family.</text>
</comment>
<dbReference type="InterPro" id="IPR028896">
    <property type="entry name" value="GcvT/YgfZ/DmdA"/>
</dbReference>
<dbReference type="PANTHER" id="PTHR43757:SF2">
    <property type="entry name" value="AMINOMETHYLTRANSFERASE, MITOCHONDRIAL"/>
    <property type="match status" value="1"/>
</dbReference>
<dbReference type="Gene3D" id="3.30.1360.120">
    <property type="entry name" value="Probable tRNA modification gtpase trme, domain 1"/>
    <property type="match status" value="1"/>
</dbReference>
<reference evidence="11" key="1">
    <citation type="submission" date="2024-01" db="EMBL/GenBank/DDBJ databases">
        <title>Bank of Algae and Cyanobacteria of the Azores (BACA) strain genomes.</title>
        <authorList>
            <person name="Luz R."/>
            <person name="Cordeiro R."/>
            <person name="Fonseca A."/>
            <person name="Goncalves V."/>
        </authorList>
    </citation>
    <scope>NUCLEOTIDE SEQUENCE</scope>
    <source>
        <strain evidence="11">BACA0141</strain>
    </source>
</reference>
<proteinExistence type="inferred from homology"/>
<evidence type="ECO:0000313" key="12">
    <source>
        <dbReference type="Proteomes" id="UP001333818"/>
    </source>
</evidence>
<dbReference type="FunFam" id="4.10.1250.10:FF:000001">
    <property type="entry name" value="Aminomethyltransferase"/>
    <property type="match status" value="1"/>
</dbReference>
<name>A0AAW9PWC0_9CYAN</name>
<evidence type="ECO:0000259" key="10">
    <source>
        <dbReference type="Pfam" id="PF08669"/>
    </source>
</evidence>
<dbReference type="Gene3D" id="2.40.30.110">
    <property type="entry name" value="Aminomethyltransferase beta-barrel domains"/>
    <property type="match status" value="1"/>
</dbReference>
<evidence type="ECO:0000256" key="2">
    <source>
        <dbReference type="ARBA" id="ARBA00012616"/>
    </source>
</evidence>
<keyword evidence="12" id="KW-1185">Reference proteome</keyword>
<comment type="catalytic activity">
    <reaction evidence="6 7">
        <text>N(6)-[(R)-S(8)-aminomethyldihydrolipoyl]-L-lysyl-[protein] + (6S)-5,6,7,8-tetrahydrofolate = N(6)-[(R)-dihydrolipoyl]-L-lysyl-[protein] + (6R)-5,10-methylene-5,6,7,8-tetrahydrofolate + NH4(+)</text>
        <dbReference type="Rhea" id="RHEA:16945"/>
        <dbReference type="Rhea" id="RHEA-COMP:10475"/>
        <dbReference type="Rhea" id="RHEA-COMP:10492"/>
        <dbReference type="ChEBI" id="CHEBI:15636"/>
        <dbReference type="ChEBI" id="CHEBI:28938"/>
        <dbReference type="ChEBI" id="CHEBI:57453"/>
        <dbReference type="ChEBI" id="CHEBI:83100"/>
        <dbReference type="ChEBI" id="CHEBI:83143"/>
        <dbReference type="EC" id="2.1.2.10"/>
    </reaction>
</comment>
<evidence type="ECO:0000256" key="1">
    <source>
        <dbReference type="ARBA" id="ARBA00008609"/>
    </source>
</evidence>
<dbReference type="NCBIfam" id="NF001567">
    <property type="entry name" value="PRK00389.1"/>
    <property type="match status" value="1"/>
</dbReference>
<evidence type="ECO:0000256" key="6">
    <source>
        <dbReference type="ARBA" id="ARBA00047665"/>
    </source>
</evidence>
<dbReference type="InterPro" id="IPR006223">
    <property type="entry name" value="GcvT"/>
</dbReference>
<evidence type="ECO:0000256" key="3">
    <source>
        <dbReference type="ARBA" id="ARBA00022576"/>
    </source>
</evidence>
<dbReference type="HAMAP" id="MF_00259">
    <property type="entry name" value="GcvT"/>
    <property type="match status" value="1"/>
</dbReference>
<dbReference type="GO" id="GO:0004047">
    <property type="term" value="F:aminomethyltransferase activity"/>
    <property type="evidence" value="ECO:0007669"/>
    <property type="project" value="UniProtKB-UniRule"/>
</dbReference>
<dbReference type="Gene3D" id="4.10.1250.10">
    <property type="entry name" value="Aminomethyltransferase fragment"/>
    <property type="match status" value="1"/>
</dbReference>
<dbReference type="PANTHER" id="PTHR43757">
    <property type="entry name" value="AMINOMETHYLTRANSFERASE"/>
    <property type="match status" value="1"/>
</dbReference>
<keyword evidence="4 7" id="KW-0808">Transferase</keyword>
<dbReference type="NCBIfam" id="TIGR00528">
    <property type="entry name" value="gcvT"/>
    <property type="match status" value="1"/>
</dbReference>
<dbReference type="AlphaFoldDB" id="A0AAW9PWC0"/>
<dbReference type="InterPro" id="IPR027266">
    <property type="entry name" value="TrmE/GcvT-like"/>
</dbReference>
<feature type="domain" description="GCVT N-terminal" evidence="9">
    <location>
        <begin position="14"/>
        <end position="277"/>
    </location>
</feature>
<evidence type="ECO:0000256" key="7">
    <source>
        <dbReference type="HAMAP-Rule" id="MF_00259"/>
    </source>
</evidence>
<dbReference type="Pfam" id="PF01571">
    <property type="entry name" value="GCV_T"/>
    <property type="match status" value="1"/>
</dbReference>
<dbReference type="PIRSF" id="PIRSF006487">
    <property type="entry name" value="GcvT"/>
    <property type="match status" value="1"/>
</dbReference>